<name>U5D1U5_AMBTC</name>
<dbReference type="PANTHER" id="PTHR45914">
    <property type="entry name" value="TRANSCRIPTION FACTOR HEC3-RELATED"/>
    <property type="match status" value="1"/>
</dbReference>
<dbReference type="AlphaFoldDB" id="U5D1U5"/>
<dbReference type="GO" id="GO:0005634">
    <property type="term" value="C:nucleus"/>
    <property type="evidence" value="ECO:0007669"/>
    <property type="project" value="UniProtKB-SubCell"/>
</dbReference>
<proteinExistence type="predicted"/>
<dbReference type="GO" id="GO:0000976">
    <property type="term" value="F:transcription cis-regulatory region binding"/>
    <property type="evidence" value="ECO:0007669"/>
    <property type="project" value="EnsemblPlants"/>
</dbReference>
<dbReference type="Pfam" id="PF00010">
    <property type="entry name" value="HLH"/>
    <property type="match status" value="1"/>
</dbReference>
<dbReference type="InterPro" id="IPR036638">
    <property type="entry name" value="HLH_DNA-bd_sf"/>
</dbReference>
<dbReference type="Pfam" id="PF26576">
    <property type="entry name" value="IBH1_N"/>
    <property type="match status" value="1"/>
</dbReference>
<dbReference type="Gramene" id="ERN15372">
    <property type="protein sequence ID" value="ERN15372"/>
    <property type="gene ID" value="AMTR_s00036p00178030"/>
</dbReference>
<evidence type="ECO:0000256" key="2">
    <source>
        <dbReference type="ARBA" id="ARBA00023015"/>
    </source>
</evidence>
<dbReference type="PROSITE" id="PS50888">
    <property type="entry name" value="BHLH"/>
    <property type="match status" value="1"/>
</dbReference>
<dbReference type="Proteomes" id="UP000017836">
    <property type="component" value="Unassembled WGS sequence"/>
</dbReference>
<keyword evidence="3" id="KW-0804">Transcription</keyword>
<evidence type="ECO:0000313" key="7">
    <source>
        <dbReference type="EMBL" id="ERN15372.1"/>
    </source>
</evidence>
<gene>
    <name evidence="7" type="ORF">AMTR_s00036p00178030</name>
</gene>
<keyword evidence="2" id="KW-0805">Transcription regulation</keyword>
<keyword evidence="8" id="KW-1185">Reference proteome</keyword>
<dbReference type="InterPro" id="IPR045843">
    <property type="entry name" value="IND-like"/>
</dbReference>
<feature type="domain" description="BHLH" evidence="6">
    <location>
        <begin position="310"/>
        <end position="359"/>
    </location>
</feature>
<feature type="compositionally biased region" description="Polar residues" evidence="5">
    <location>
        <begin position="201"/>
        <end position="216"/>
    </location>
</feature>
<feature type="compositionally biased region" description="Basic residues" evidence="5">
    <location>
        <begin position="245"/>
        <end position="256"/>
    </location>
</feature>
<evidence type="ECO:0000256" key="5">
    <source>
        <dbReference type="SAM" id="MobiDB-lite"/>
    </source>
</evidence>
<dbReference type="GO" id="GO:0003700">
    <property type="term" value="F:DNA-binding transcription factor activity"/>
    <property type="evidence" value="ECO:0007669"/>
    <property type="project" value="InterPro"/>
</dbReference>
<evidence type="ECO:0000256" key="4">
    <source>
        <dbReference type="ARBA" id="ARBA00023242"/>
    </source>
</evidence>
<reference evidence="8" key="1">
    <citation type="journal article" date="2013" name="Science">
        <title>The Amborella genome and the evolution of flowering plants.</title>
        <authorList>
            <consortium name="Amborella Genome Project"/>
        </authorList>
    </citation>
    <scope>NUCLEOTIDE SEQUENCE [LARGE SCALE GENOMIC DNA]</scope>
</reference>
<dbReference type="GO" id="GO:0046983">
    <property type="term" value="F:protein dimerization activity"/>
    <property type="evidence" value="ECO:0007669"/>
    <property type="project" value="InterPro"/>
</dbReference>
<evidence type="ECO:0000256" key="1">
    <source>
        <dbReference type="ARBA" id="ARBA00004123"/>
    </source>
</evidence>
<dbReference type="EMBL" id="KI392503">
    <property type="protein sequence ID" value="ERN15372.1"/>
    <property type="molecule type" value="Genomic_DNA"/>
</dbReference>
<evidence type="ECO:0000313" key="8">
    <source>
        <dbReference type="Proteomes" id="UP000017836"/>
    </source>
</evidence>
<feature type="compositionally biased region" description="Polar residues" evidence="5">
    <location>
        <begin position="147"/>
        <end position="161"/>
    </location>
</feature>
<organism evidence="7 8">
    <name type="scientific">Amborella trichopoda</name>
    <dbReference type="NCBI Taxonomy" id="13333"/>
    <lineage>
        <taxon>Eukaryota</taxon>
        <taxon>Viridiplantae</taxon>
        <taxon>Streptophyta</taxon>
        <taxon>Embryophyta</taxon>
        <taxon>Tracheophyta</taxon>
        <taxon>Spermatophyta</taxon>
        <taxon>Magnoliopsida</taxon>
        <taxon>Amborellales</taxon>
        <taxon>Amborellaceae</taxon>
        <taxon>Amborella</taxon>
    </lineage>
</organism>
<protein>
    <recommendedName>
        <fullName evidence="6">BHLH domain-containing protein</fullName>
    </recommendedName>
</protein>
<dbReference type="Gene3D" id="4.10.280.10">
    <property type="entry name" value="Helix-loop-helix DNA-binding domain"/>
    <property type="match status" value="1"/>
</dbReference>
<dbReference type="OMA" id="MVERPKR"/>
<comment type="subcellular location">
    <subcellularLocation>
        <location evidence="1">Nucleus</location>
    </subcellularLocation>
</comment>
<evidence type="ECO:0000256" key="3">
    <source>
        <dbReference type="ARBA" id="ARBA00023163"/>
    </source>
</evidence>
<sequence length="393" mass="43635">MCGNGSSSYAPVDEMLMQLVPAIDMINSSSGLNMSQRQEAIRLAADAVLAKSGAGTNWSEALSTQLNASPLASRSYMNKISDYMEDAKKSEKCLQSQGLDHGLKSINEDDSNVVLSTTNSIESLDCLLSETNSNFDNTSMEDDGVSSKLSNGNLDLGQTFTDWDEAASQGPSGPSRPKTIRKQTEEAEDSIRNQVKKPRSLSIQTLQQPKQDPSINNHHHYFDLVQTNSSSSDQGFKLIYENPPKSKRPRSQKHQKTSTIEFFQANSSYVEADAEAMATMKEMFYRAAAFRPVNMEMEVIDKPKRRNVRISDDPQTAAARRRRERISDRIRVLQRLVPGGTKMDTASMLDEAANYLKFLRSQVTALESLGNRLDTTMNCTASTNPLHLLVPFN</sequence>
<keyword evidence="4" id="KW-0539">Nucleus</keyword>
<dbReference type="STRING" id="13333.U5D1U5"/>
<feature type="region of interest" description="Disordered" evidence="5">
    <location>
        <begin position="233"/>
        <end position="257"/>
    </location>
</feature>
<dbReference type="eggNOG" id="ENOG502QR69">
    <property type="taxonomic scope" value="Eukaryota"/>
</dbReference>
<evidence type="ECO:0000259" key="6">
    <source>
        <dbReference type="PROSITE" id="PS50888"/>
    </source>
</evidence>
<dbReference type="PANTHER" id="PTHR45914:SF12">
    <property type="entry name" value="TRANSCRIPTION FACTOR BHLH87"/>
    <property type="match status" value="1"/>
</dbReference>
<dbReference type="SMART" id="SM00353">
    <property type="entry name" value="HLH"/>
    <property type="match status" value="1"/>
</dbReference>
<feature type="region of interest" description="Disordered" evidence="5">
    <location>
        <begin position="135"/>
        <end position="217"/>
    </location>
</feature>
<feature type="compositionally biased region" description="Basic and acidic residues" evidence="5">
    <location>
        <begin position="182"/>
        <end position="191"/>
    </location>
</feature>
<dbReference type="SUPFAM" id="SSF47459">
    <property type="entry name" value="HLH, helix-loop-helix DNA-binding domain"/>
    <property type="match status" value="1"/>
</dbReference>
<dbReference type="HOGENOM" id="CLU_045758_0_0_1"/>
<accession>U5D1U5</accession>
<dbReference type="InterPro" id="IPR059002">
    <property type="entry name" value="IBH1_N"/>
</dbReference>
<dbReference type="InterPro" id="IPR011598">
    <property type="entry name" value="bHLH_dom"/>
</dbReference>